<feature type="binding site" evidence="6">
    <location>
        <position position="19"/>
    </location>
    <ligand>
        <name>FAD</name>
        <dbReference type="ChEBI" id="CHEBI:57692"/>
    </ligand>
</feature>
<dbReference type="Pfam" id="PF01593">
    <property type="entry name" value="Amino_oxidase"/>
    <property type="match status" value="1"/>
</dbReference>
<feature type="binding site" evidence="6">
    <location>
        <position position="246"/>
    </location>
    <ligand>
        <name>FAD</name>
        <dbReference type="ChEBI" id="CHEBI:57692"/>
    </ligand>
</feature>
<evidence type="ECO:0000256" key="5">
    <source>
        <dbReference type="ARBA" id="ARBA00048448"/>
    </source>
</evidence>
<comment type="caution">
    <text evidence="9">The sequence shown here is derived from an EMBL/GenBank/DDBJ whole genome shotgun (WGS) entry which is preliminary data.</text>
</comment>
<dbReference type="PRINTS" id="PR00757">
    <property type="entry name" value="AMINEOXDASEF"/>
</dbReference>
<comment type="subcellular location">
    <subcellularLocation>
        <location evidence="2">Mitochondrion outer membrane</location>
        <topology evidence="2">Single-pass type IV membrane protein</topology>
        <orientation evidence="2">Cytoplasmic side</orientation>
    </subcellularLocation>
</comment>
<dbReference type="InterPro" id="IPR001613">
    <property type="entry name" value="Flavin_amine_oxidase"/>
</dbReference>
<evidence type="ECO:0000256" key="1">
    <source>
        <dbReference type="ARBA" id="ARBA00001974"/>
    </source>
</evidence>
<keyword evidence="7" id="KW-0274">FAD</keyword>
<keyword evidence="4 7" id="KW-0560">Oxidoreductase</keyword>
<dbReference type="AlphaFoldDB" id="A0AAN8P9J3"/>
<dbReference type="InterPro" id="IPR050703">
    <property type="entry name" value="Flavin_MAO"/>
</dbReference>
<proteinExistence type="inferred from homology"/>
<evidence type="ECO:0000313" key="10">
    <source>
        <dbReference type="Proteomes" id="UP001347796"/>
    </source>
</evidence>
<comment type="similarity">
    <text evidence="3 7">Belongs to the flavin monoamine oxidase family.</text>
</comment>
<dbReference type="Gene3D" id="1.10.405.10">
    <property type="entry name" value="Guanine Nucleotide Dissociation Inhibitor, domain 1"/>
    <property type="match status" value="1"/>
</dbReference>
<evidence type="ECO:0000256" key="6">
    <source>
        <dbReference type="PIRSR" id="PIRSR601613-1"/>
    </source>
</evidence>
<dbReference type="SUPFAM" id="SSF54373">
    <property type="entry name" value="FAD-linked reductases, C-terminal domain"/>
    <property type="match status" value="1"/>
</dbReference>
<keyword evidence="7" id="KW-0285">Flavoprotein</keyword>
<dbReference type="GO" id="GO:0005741">
    <property type="term" value="C:mitochondrial outer membrane"/>
    <property type="evidence" value="ECO:0007669"/>
    <property type="project" value="UniProtKB-SubCell"/>
</dbReference>
<dbReference type="Gene3D" id="3.50.50.60">
    <property type="entry name" value="FAD/NAD(P)-binding domain"/>
    <property type="match status" value="1"/>
</dbReference>
<dbReference type="EMBL" id="JAZGQO010000014">
    <property type="protein sequence ID" value="KAK6171149.1"/>
    <property type="molecule type" value="Genomic_DNA"/>
</dbReference>
<evidence type="ECO:0000259" key="8">
    <source>
        <dbReference type="Pfam" id="PF01593"/>
    </source>
</evidence>
<keyword evidence="10" id="KW-1185">Reference proteome</keyword>
<reference evidence="9 10" key="1">
    <citation type="submission" date="2024-01" db="EMBL/GenBank/DDBJ databases">
        <title>The genome of the rayed Mediterranean limpet Patella caerulea (Linnaeus, 1758).</title>
        <authorList>
            <person name="Anh-Thu Weber A."/>
            <person name="Halstead-Nussloch G."/>
        </authorList>
    </citation>
    <scope>NUCLEOTIDE SEQUENCE [LARGE SCALE GENOMIC DNA]</scope>
    <source>
        <strain evidence="9">AATW-2023a</strain>
        <tissue evidence="9">Whole specimen</tissue>
    </source>
</reference>
<name>A0AAN8P9J3_PATCE</name>
<comment type="cofactor">
    <cofactor evidence="1 7">
        <name>FAD</name>
        <dbReference type="ChEBI" id="CHEBI:57692"/>
    </cofactor>
</comment>
<evidence type="ECO:0000313" key="9">
    <source>
        <dbReference type="EMBL" id="KAK6171149.1"/>
    </source>
</evidence>
<feature type="domain" description="Amine oxidase" evidence="8">
    <location>
        <begin position="18"/>
        <end position="470"/>
    </location>
</feature>
<dbReference type="SUPFAM" id="SSF51905">
    <property type="entry name" value="FAD/NAD(P)-binding domain"/>
    <property type="match status" value="1"/>
</dbReference>
<sequence>MDKSVKSRYDVVIIGAGISGLTAAYHLQKRDPNVHLVILEAKDRVGGRTLTVPLKTANGTDYWDIGGQWVGRSQPHIMNLLKELGLETYQQYTNGTKCMQLGDFKPRTYKSDIPSLSILALLDLENFIWKIERMRKKVSCHNPWSCPDAVYWDSITVDTFCRQTLWTKGAFDTLYSATRGVLGMEPSQVSLLFFLMYLDASDGLKNLTEATEYAAQEYKIKDGAQQVSLRLADCIGRDKIKFKQPVTRIIQDINSDTIKITTQSGDEYISNHIIMALPPPALIPIEFEPILPMAKVEVMRRMPKGNMSKVIITYPEPFWKVQGYSGEIVSNGGKSNVSGCDTGPLCIVFDATTHNGNPALVAFISGDQLVQYSHKTAEVRQKAVLNQLSVFWGGSVFDYIDYIEQDWNQEPYIVGAPVCCLTTGAMKYFVDGIRKPFHRIHFAGTESATMWCGYMSGAVQAGLRAATEILQNIKPSLVTNEDLETSGIVRPIPTKASKNNRNWLRISIGLGSLLVLGMTVFKKYKL</sequence>
<dbReference type="GO" id="GO:0008131">
    <property type="term" value="F:primary methylamine oxidase activity"/>
    <property type="evidence" value="ECO:0007669"/>
    <property type="project" value="UniProtKB-ARBA"/>
</dbReference>
<dbReference type="InterPro" id="IPR036188">
    <property type="entry name" value="FAD/NAD-bd_sf"/>
</dbReference>
<organism evidence="9 10">
    <name type="scientific">Patella caerulea</name>
    <name type="common">Rayed Mediterranean limpet</name>
    <dbReference type="NCBI Taxonomy" id="87958"/>
    <lineage>
        <taxon>Eukaryota</taxon>
        <taxon>Metazoa</taxon>
        <taxon>Spiralia</taxon>
        <taxon>Lophotrochozoa</taxon>
        <taxon>Mollusca</taxon>
        <taxon>Gastropoda</taxon>
        <taxon>Patellogastropoda</taxon>
        <taxon>Patelloidea</taxon>
        <taxon>Patellidae</taxon>
        <taxon>Patella</taxon>
    </lineage>
</organism>
<feature type="binding site" evidence="6">
    <location>
        <position position="446"/>
    </location>
    <ligand>
        <name>FAD</name>
        <dbReference type="ChEBI" id="CHEBI:57692"/>
    </ligand>
</feature>
<feature type="binding site" evidence="6">
    <location>
        <position position="363"/>
    </location>
    <ligand>
        <name>substrate</name>
    </ligand>
</feature>
<evidence type="ECO:0000256" key="3">
    <source>
        <dbReference type="ARBA" id="ARBA00005995"/>
    </source>
</evidence>
<accession>A0AAN8P9J3</accession>
<dbReference type="InterPro" id="IPR002937">
    <property type="entry name" value="Amino_oxidase"/>
</dbReference>
<evidence type="ECO:0000256" key="2">
    <source>
        <dbReference type="ARBA" id="ARBA00004362"/>
    </source>
</evidence>
<dbReference type="Gene3D" id="3.90.660.10">
    <property type="match status" value="1"/>
</dbReference>
<protein>
    <recommendedName>
        <fullName evidence="7">Amine oxidase</fullName>
        <ecNumber evidence="7">1.4.3.-</ecNumber>
    </recommendedName>
</protein>
<evidence type="ECO:0000256" key="7">
    <source>
        <dbReference type="RuleBase" id="RU362067"/>
    </source>
</evidence>
<dbReference type="PANTHER" id="PTHR43563">
    <property type="entry name" value="AMINE OXIDASE"/>
    <property type="match status" value="1"/>
</dbReference>
<dbReference type="EC" id="1.4.3.-" evidence="7"/>
<evidence type="ECO:0000256" key="4">
    <source>
        <dbReference type="ARBA" id="ARBA00023002"/>
    </source>
</evidence>
<dbReference type="PANTHER" id="PTHR43563:SF14">
    <property type="entry name" value="AMINE OXIDASE"/>
    <property type="match status" value="1"/>
</dbReference>
<dbReference type="GO" id="GO:0097621">
    <property type="term" value="F:monoamine oxidase activity"/>
    <property type="evidence" value="ECO:0007669"/>
    <property type="project" value="UniProtKB-EC"/>
</dbReference>
<gene>
    <name evidence="9" type="ORF">SNE40_019399</name>
</gene>
<feature type="binding site" evidence="6">
    <location>
        <begin position="40"/>
        <end position="41"/>
    </location>
    <ligand>
        <name>FAD</name>
        <dbReference type="ChEBI" id="CHEBI:57692"/>
    </ligand>
</feature>
<comment type="catalytic activity">
    <reaction evidence="5">
        <text>a secondary aliphatic amine + O2 + H2O = a primary amine + an aldehyde + H2O2</text>
        <dbReference type="Rhea" id="RHEA:26414"/>
        <dbReference type="ChEBI" id="CHEBI:15377"/>
        <dbReference type="ChEBI" id="CHEBI:15379"/>
        <dbReference type="ChEBI" id="CHEBI:16240"/>
        <dbReference type="ChEBI" id="CHEBI:17478"/>
        <dbReference type="ChEBI" id="CHEBI:58855"/>
        <dbReference type="ChEBI" id="CHEBI:65296"/>
        <dbReference type="EC" id="1.4.3.4"/>
    </reaction>
</comment>
<dbReference type="Proteomes" id="UP001347796">
    <property type="component" value="Unassembled WGS sequence"/>
</dbReference>